<proteinExistence type="predicted"/>
<organism evidence="2 3">
    <name type="scientific">Pseudomonas hygromyciniae</name>
    <dbReference type="NCBI Taxonomy" id="2812000"/>
    <lineage>
        <taxon>Bacteria</taxon>
        <taxon>Pseudomonadati</taxon>
        <taxon>Pseudomonadota</taxon>
        <taxon>Gammaproteobacteria</taxon>
        <taxon>Pseudomonadales</taxon>
        <taxon>Pseudomonadaceae</taxon>
        <taxon>Pseudomonas</taxon>
    </lineage>
</organism>
<evidence type="ECO:0000259" key="1">
    <source>
        <dbReference type="Pfam" id="PF14213"/>
    </source>
</evidence>
<accession>A0ABX7JT53</accession>
<protein>
    <submittedName>
        <fullName evidence="2">STAS-like domain-containing protein</fullName>
    </submittedName>
</protein>
<dbReference type="RefSeq" id="WP_205475806.1">
    <property type="nucleotide sequence ID" value="NZ_CP070506.1"/>
</dbReference>
<sequence length="114" mass="12521">MKSIFVTSFSEFPGPRYIDLGPFSGELFRKKVLLPEIEANKGEITVVLDGAFGYGSSFLDEAFGGLIRDGVPKEIVLKICDNLISNDDPSLKLEVTQWVNEAIAHGEAFNGNRI</sequence>
<keyword evidence="3" id="KW-1185">Reference proteome</keyword>
<dbReference type="Pfam" id="PF14213">
    <property type="entry name" value="DUF4325"/>
    <property type="match status" value="1"/>
</dbReference>
<evidence type="ECO:0000313" key="2">
    <source>
        <dbReference type="EMBL" id="QSB37750.1"/>
    </source>
</evidence>
<dbReference type="EMBL" id="CP070506">
    <property type="protein sequence ID" value="QSB37750.1"/>
    <property type="molecule type" value="Genomic_DNA"/>
</dbReference>
<feature type="domain" description="DUF4325" evidence="1">
    <location>
        <begin position="24"/>
        <end position="78"/>
    </location>
</feature>
<reference evidence="2 3" key="1">
    <citation type="submission" date="2021-02" db="EMBL/GenBank/DDBJ databases">
        <title>Genomic and phenotypic characterization of Pseudomonas hygromyciniae, a novel bacterial species discovered from a commercially purchased antibiotic vial.</title>
        <authorList>
            <person name="Turner T.L."/>
            <person name="Mitra S.D."/>
            <person name="Kochan T.J."/>
            <person name="Pincus N.B."/>
            <person name="Lebrun-Corbin M."/>
            <person name="Cheung B."/>
            <person name="Gatesy S.W."/>
            <person name="Afzal T."/>
            <person name="Ozer E.A."/>
            <person name="Hauser A.R."/>
        </authorList>
    </citation>
    <scope>NUCLEOTIDE SEQUENCE [LARGE SCALE GENOMIC DNA]</scope>
    <source>
        <strain evidence="2 3">SDM007</strain>
    </source>
</reference>
<name>A0ABX7JT53_9PSED</name>
<dbReference type="InterPro" id="IPR025474">
    <property type="entry name" value="DUF4325"/>
</dbReference>
<evidence type="ECO:0000313" key="3">
    <source>
        <dbReference type="Proteomes" id="UP000663249"/>
    </source>
</evidence>
<dbReference type="Proteomes" id="UP000663249">
    <property type="component" value="Chromosome"/>
</dbReference>
<gene>
    <name evidence="2" type="ORF">JTY93_15550</name>
</gene>